<dbReference type="Pfam" id="PF02563">
    <property type="entry name" value="Poly_export"/>
    <property type="match status" value="1"/>
</dbReference>
<sequence>MINFFNYKIKFIKIFLFSIFFIIINGSIASEINTLNKKNIDLEEVRKDISILQESYYILGPGDQIQLTYIDTPEDNLITQILNDGNIYIPIIGKIKLEGLTIPEARNLITESLKNQLINPLVDLMLIQKRPIKVTLIGEVDNPGLYTLTGNLINKSNSQSSLLPTVVDAIRVSGGITDSANITNVKIRRKLPHNIGGFKETEVNLYDLIFNGNQENNPLLFDGDSILISKAKVIDSESLEIASVNLSSPFIKVTFVGEFNNTGQIELKRGTPLAQGILNAGGLKDFRSNKGGIEIVRVNRNGTVSKNRYKFNYSNGLSLKQNPSLQNGDVVMVSKNLLAKTTDSITEITKPATGIISLWSLIKLTTN</sequence>
<evidence type="ECO:0000313" key="5">
    <source>
        <dbReference type="Proteomes" id="UP000030345"/>
    </source>
</evidence>
<name>A0A0A2B8X4_PROMR</name>
<feature type="domain" description="Soluble ligand binding" evidence="3">
    <location>
        <begin position="252"/>
        <end position="304"/>
    </location>
</feature>
<feature type="domain" description="Polysaccharide export protein N-terminal" evidence="2">
    <location>
        <begin position="54"/>
        <end position="124"/>
    </location>
</feature>
<dbReference type="GO" id="GO:0015159">
    <property type="term" value="F:polysaccharide transmembrane transporter activity"/>
    <property type="evidence" value="ECO:0007669"/>
    <property type="project" value="InterPro"/>
</dbReference>
<dbReference type="eggNOG" id="COG1596">
    <property type="taxonomic scope" value="Bacteria"/>
</dbReference>
<evidence type="ECO:0000256" key="1">
    <source>
        <dbReference type="ARBA" id="ARBA00022729"/>
    </source>
</evidence>
<dbReference type="PANTHER" id="PTHR33619:SF3">
    <property type="entry name" value="POLYSACCHARIDE EXPORT PROTEIN GFCE-RELATED"/>
    <property type="match status" value="1"/>
</dbReference>
<evidence type="ECO:0000259" key="2">
    <source>
        <dbReference type="Pfam" id="PF02563"/>
    </source>
</evidence>
<accession>A0A0A2B8X4</accession>
<dbReference type="STRING" id="59926.EV02_1722"/>
<dbReference type="InterPro" id="IPR019554">
    <property type="entry name" value="Soluble_ligand-bd"/>
</dbReference>
<dbReference type="PANTHER" id="PTHR33619">
    <property type="entry name" value="POLYSACCHARIDE EXPORT PROTEIN GFCE-RELATED"/>
    <property type="match status" value="1"/>
</dbReference>
<dbReference type="RefSeq" id="WP_080724862.1">
    <property type="nucleotide sequence ID" value="NZ_CP138981.1"/>
</dbReference>
<dbReference type="Gene3D" id="3.30.1950.10">
    <property type="entry name" value="wza like domain"/>
    <property type="match status" value="1"/>
</dbReference>
<protein>
    <submittedName>
        <fullName evidence="4">Putative polysaccharide export protein</fullName>
    </submittedName>
</protein>
<reference evidence="5" key="1">
    <citation type="journal article" date="2014" name="Sci. Data">
        <title>Genomes of diverse isolates of the marine cyanobacterium Prochlorococcus.</title>
        <authorList>
            <person name="Biller S."/>
            <person name="Berube P."/>
            <person name="Thompson J."/>
            <person name="Kelly L."/>
            <person name="Roggensack S."/>
            <person name="Awad L."/>
            <person name="Roache-Johnson K."/>
            <person name="Ding H."/>
            <person name="Giovannoni S.J."/>
            <person name="Moore L.R."/>
            <person name="Chisholm S.W."/>
        </authorList>
    </citation>
    <scope>NUCLEOTIDE SEQUENCE [LARGE SCALE GENOMIC DNA]</scope>
    <source>
        <strain evidence="5">SB</strain>
    </source>
</reference>
<dbReference type="EMBL" id="JNAS01000002">
    <property type="protein sequence ID" value="KGG09044.1"/>
    <property type="molecule type" value="Genomic_DNA"/>
</dbReference>
<comment type="caution">
    <text evidence="4">The sequence shown here is derived from an EMBL/GenBank/DDBJ whole genome shotgun (WGS) entry which is preliminary data.</text>
</comment>
<evidence type="ECO:0000313" key="4">
    <source>
        <dbReference type="EMBL" id="KGG09044.1"/>
    </source>
</evidence>
<dbReference type="InterPro" id="IPR049712">
    <property type="entry name" value="Poly_export"/>
</dbReference>
<keyword evidence="1" id="KW-0732">Signal</keyword>
<dbReference type="AlphaFoldDB" id="A0A0A2B8X4"/>
<evidence type="ECO:0000259" key="3">
    <source>
        <dbReference type="Pfam" id="PF10531"/>
    </source>
</evidence>
<dbReference type="Gene3D" id="3.10.560.10">
    <property type="entry name" value="Outer membrane lipoprotein wza domain like"/>
    <property type="match status" value="2"/>
</dbReference>
<dbReference type="OrthoDB" id="9793939at2"/>
<dbReference type="InterPro" id="IPR003715">
    <property type="entry name" value="Poly_export_N"/>
</dbReference>
<dbReference type="Proteomes" id="UP000030345">
    <property type="component" value="Unassembled WGS sequence"/>
</dbReference>
<proteinExistence type="predicted"/>
<gene>
    <name evidence="4" type="ORF">EV02_1722</name>
</gene>
<dbReference type="Pfam" id="PF10531">
    <property type="entry name" value="SLBB"/>
    <property type="match status" value="1"/>
</dbReference>
<organism evidence="4 5">
    <name type="scientific">Prochlorococcus marinus str. SB</name>
    <dbReference type="NCBI Taxonomy" id="59926"/>
    <lineage>
        <taxon>Bacteria</taxon>
        <taxon>Bacillati</taxon>
        <taxon>Cyanobacteriota</taxon>
        <taxon>Cyanophyceae</taxon>
        <taxon>Synechococcales</taxon>
        <taxon>Prochlorococcaceae</taxon>
        <taxon>Prochlorococcus</taxon>
    </lineage>
</organism>